<gene>
    <name evidence="2" type="ORF">NSA23_03400</name>
</gene>
<sequence length="254" mass="29578">MAYLKKQKERTFPMILGVVLAIMSVLGFDVINESRSKKQSEMIYKAYGEYHGFYQNLSKDKLEEMKNDKDIEEIAGVASLRDIIAEYGVSIKLNSFNEKYIDMSSYSMKEGHLLEKQGEIVLESQVLKQMGLDEKLNQIIEFKIKKEYKDESGMNQIFMEKKKFKLVGIITKSALYYENFYFLKGFTFFKEGDITVLPKELISYENIVKLKSKSNILSKLNDIRIKYKPGSWILKKTRIDPLILDKNSLIFTIS</sequence>
<dbReference type="EMBL" id="JANJZL010000002">
    <property type="protein sequence ID" value="MCR2043157.1"/>
    <property type="molecule type" value="Genomic_DNA"/>
</dbReference>
<organism evidence="2 3">
    <name type="scientific">Anaerosalibacter massiliensis</name>
    <dbReference type="NCBI Taxonomy" id="1347392"/>
    <lineage>
        <taxon>Bacteria</taxon>
        <taxon>Bacillati</taxon>
        <taxon>Bacillota</taxon>
        <taxon>Tissierellia</taxon>
        <taxon>Tissierellales</taxon>
        <taxon>Sporanaerobacteraceae</taxon>
        <taxon>Anaerosalibacter</taxon>
    </lineage>
</organism>
<evidence type="ECO:0000256" key="1">
    <source>
        <dbReference type="SAM" id="Phobius"/>
    </source>
</evidence>
<dbReference type="AlphaFoldDB" id="A0A9X2S620"/>
<proteinExistence type="predicted"/>
<accession>A0A9X2S620</accession>
<feature type="transmembrane region" description="Helical" evidence="1">
    <location>
        <begin position="12"/>
        <end position="31"/>
    </location>
</feature>
<dbReference type="Proteomes" id="UP001142078">
    <property type="component" value="Unassembled WGS sequence"/>
</dbReference>
<keyword evidence="1" id="KW-1133">Transmembrane helix</keyword>
<dbReference type="RefSeq" id="WP_257490133.1">
    <property type="nucleotide sequence ID" value="NZ_JANJZL010000002.1"/>
</dbReference>
<keyword evidence="1" id="KW-0812">Transmembrane</keyword>
<evidence type="ECO:0000313" key="2">
    <source>
        <dbReference type="EMBL" id="MCR2043157.1"/>
    </source>
</evidence>
<evidence type="ECO:0000313" key="3">
    <source>
        <dbReference type="Proteomes" id="UP001142078"/>
    </source>
</evidence>
<keyword evidence="3" id="KW-1185">Reference proteome</keyword>
<name>A0A9X2S620_9FIRM</name>
<reference evidence="2" key="1">
    <citation type="submission" date="2022-07" db="EMBL/GenBank/DDBJ databases">
        <title>Enhanced cultured diversity of the mouse gut microbiota enables custom-made synthetic communities.</title>
        <authorList>
            <person name="Afrizal A."/>
        </authorList>
    </citation>
    <scope>NUCLEOTIDE SEQUENCE</scope>
    <source>
        <strain evidence="2">DSM 29482</strain>
    </source>
</reference>
<comment type="caution">
    <text evidence="2">The sequence shown here is derived from an EMBL/GenBank/DDBJ whole genome shotgun (WGS) entry which is preliminary data.</text>
</comment>
<protein>
    <submittedName>
        <fullName evidence="2">ABC transporter permease</fullName>
    </submittedName>
</protein>
<keyword evidence="1" id="KW-0472">Membrane</keyword>